<feature type="transmembrane region" description="Helical" evidence="1">
    <location>
        <begin position="197"/>
        <end position="214"/>
    </location>
</feature>
<evidence type="ECO:0000313" key="3">
    <source>
        <dbReference type="Proteomes" id="UP000236738"/>
    </source>
</evidence>
<gene>
    <name evidence="2" type="ORF">SAMN05421847_1187</name>
</gene>
<keyword evidence="1" id="KW-0812">Transmembrane</keyword>
<name>A0A1H5WEM1_9FLAO</name>
<accession>A0A1H5WEM1</accession>
<sequence length="217" mass="25701">MDDFTTYRKFIYKDDALDFINILEQNKIDYELNDNSLRVDASFGGDINTKQYELKIEKNAFDKVEQLEEKLAAEDVKNISEDYYLYEFSDEELIEILMKKDEWSKFDYLAAQKILKERGNEVKPELLNVIRKQRIADLTVQEESPKWLIYLGYFSAIFGGFLGVFIGFYLMKYKKYLPNGNKFYGFSRGDRLHGERILYLSAIGILFYTAFTFLKNR</sequence>
<feature type="transmembrane region" description="Helical" evidence="1">
    <location>
        <begin position="147"/>
        <end position="170"/>
    </location>
</feature>
<keyword evidence="1" id="KW-1133">Transmembrane helix</keyword>
<dbReference type="Proteomes" id="UP000236738">
    <property type="component" value="Unassembled WGS sequence"/>
</dbReference>
<dbReference type="RefSeq" id="WP_103913183.1">
    <property type="nucleotide sequence ID" value="NZ_FNUS01000002.1"/>
</dbReference>
<keyword evidence="1" id="KW-0472">Membrane</keyword>
<evidence type="ECO:0000256" key="1">
    <source>
        <dbReference type="SAM" id="Phobius"/>
    </source>
</evidence>
<evidence type="ECO:0000313" key="2">
    <source>
        <dbReference type="EMBL" id="SEF98039.1"/>
    </source>
</evidence>
<reference evidence="3" key="1">
    <citation type="submission" date="2016-10" db="EMBL/GenBank/DDBJ databases">
        <authorList>
            <person name="Varghese N."/>
            <person name="Submissions S."/>
        </authorList>
    </citation>
    <scope>NUCLEOTIDE SEQUENCE [LARGE SCALE GENOMIC DNA]</scope>
    <source>
        <strain evidence="3">DSM 21580</strain>
    </source>
</reference>
<organism evidence="2 3">
    <name type="scientific">Halpernia humi</name>
    <dbReference type="NCBI Taxonomy" id="493375"/>
    <lineage>
        <taxon>Bacteria</taxon>
        <taxon>Pseudomonadati</taxon>
        <taxon>Bacteroidota</taxon>
        <taxon>Flavobacteriia</taxon>
        <taxon>Flavobacteriales</taxon>
        <taxon>Weeksellaceae</taxon>
        <taxon>Chryseobacterium group</taxon>
        <taxon>Halpernia</taxon>
    </lineage>
</organism>
<dbReference type="AlphaFoldDB" id="A0A1H5WEM1"/>
<dbReference type="EMBL" id="FNUS01000002">
    <property type="protein sequence ID" value="SEF98039.1"/>
    <property type="molecule type" value="Genomic_DNA"/>
</dbReference>
<protein>
    <submittedName>
        <fullName evidence="2">Uncharacterized protein</fullName>
    </submittedName>
</protein>
<dbReference type="OrthoDB" id="9814194at2"/>
<proteinExistence type="predicted"/>
<keyword evidence="3" id="KW-1185">Reference proteome</keyword>